<keyword evidence="3" id="KW-1185">Reference proteome</keyword>
<gene>
    <name evidence="2" type="ORF">FJT64_002189</name>
</gene>
<evidence type="ECO:0000313" key="2">
    <source>
        <dbReference type="EMBL" id="KAF0308089.1"/>
    </source>
</evidence>
<feature type="signal peptide" evidence="1">
    <location>
        <begin position="1"/>
        <end position="17"/>
    </location>
</feature>
<keyword evidence="1" id="KW-0732">Signal</keyword>
<evidence type="ECO:0000256" key="1">
    <source>
        <dbReference type="SAM" id="SignalP"/>
    </source>
</evidence>
<dbReference type="Proteomes" id="UP000440578">
    <property type="component" value="Unassembled WGS sequence"/>
</dbReference>
<sequence length="101" mass="11288">MKACLLVLAALVAVAVAMPRYALVPIEELPYAPPRLRVARAAQQYDRDIYQPEPSELRPARQAGHPGGYGDQVDYGAYTGGYGAFGWYADYPVYSYDKYHR</sequence>
<name>A0A6A4WS41_AMPAM</name>
<feature type="chain" id="PRO_5025575777" evidence="1">
    <location>
        <begin position="18"/>
        <end position="101"/>
    </location>
</feature>
<organism evidence="2 3">
    <name type="scientific">Amphibalanus amphitrite</name>
    <name type="common">Striped barnacle</name>
    <name type="synonym">Balanus amphitrite</name>
    <dbReference type="NCBI Taxonomy" id="1232801"/>
    <lineage>
        <taxon>Eukaryota</taxon>
        <taxon>Metazoa</taxon>
        <taxon>Ecdysozoa</taxon>
        <taxon>Arthropoda</taxon>
        <taxon>Crustacea</taxon>
        <taxon>Multicrustacea</taxon>
        <taxon>Cirripedia</taxon>
        <taxon>Thoracica</taxon>
        <taxon>Thoracicalcarea</taxon>
        <taxon>Balanomorpha</taxon>
        <taxon>Balanoidea</taxon>
        <taxon>Balanidae</taxon>
        <taxon>Amphibalaninae</taxon>
        <taxon>Amphibalanus</taxon>
    </lineage>
</organism>
<evidence type="ECO:0000313" key="3">
    <source>
        <dbReference type="Proteomes" id="UP000440578"/>
    </source>
</evidence>
<comment type="caution">
    <text evidence="2">The sequence shown here is derived from an EMBL/GenBank/DDBJ whole genome shotgun (WGS) entry which is preliminary data.</text>
</comment>
<accession>A0A6A4WS41</accession>
<dbReference type="OrthoDB" id="6368886at2759"/>
<proteinExistence type="predicted"/>
<dbReference type="AlphaFoldDB" id="A0A6A4WS41"/>
<dbReference type="EMBL" id="VIIS01000514">
    <property type="protein sequence ID" value="KAF0308089.1"/>
    <property type="molecule type" value="Genomic_DNA"/>
</dbReference>
<protein>
    <submittedName>
        <fullName evidence="2">Uncharacterized protein</fullName>
    </submittedName>
</protein>
<reference evidence="2 3" key="1">
    <citation type="submission" date="2019-07" db="EMBL/GenBank/DDBJ databases">
        <title>Draft genome assembly of a fouling barnacle, Amphibalanus amphitrite (Darwin, 1854): The first reference genome for Thecostraca.</title>
        <authorList>
            <person name="Kim W."/>
        </authorList>
    </citation>
    <scope>NUCLEOTIDE SEQUENCE [LARGE SCALE GENOMIC DNA]</scope>
    <source>
        <strain evidence="2">SNU_AA5</strain>
        <tissue evidence="2">Soma without cirri and trophi</tissue>
    </source>
</reference>